<evidence type="ECO:0000313" key="4">
    <source>
        <dbReference type="Proteomes" id="UP000198525"/>
    </source>
</evidence>
<dbReference type="STRING" id="376427.SAMN04487954_102146"/>
<reference evidence="3 4" key="1">
    <citation type="submission" date="2016-10" db="EMBL/GenBank/DDBJ databases">
        <authorList>
            <person name="de Groot N.N."/>
        </authorList>
    </citation>
    <scope>NUCLEOTIDE SEQUENCE [LARGE SCALE GENOMIC DNA]</scope>
    <source>
        <strain evidence="3 4">CGMCC 1.6133</strain>
    </source>
</reference>
<proteinExistence type="predicted"/>
<evidence type="ECO:0000259" key="2">
    <source>
        <dbReference type="Pfam" id="PF07603"/>
    </source>
</evidence>
<dbReference type="OrthoDB" id="9793251at2"/>
<gene>
    <name evidence="3" type="ORF">SAMN04487954_102146</name>
</gene>
<dbReference type="AlphaFoldDB" id="A0A1G8PQE2"/>
<feature type="chain" id="PRO_5011672748" description="Lcl C-terminal domain-containing protein" evidence="1">
    <location>
        <begin position="21"/>
        <end position="172"/>
    </location>
</feature>
<keyword evidence="4" id="KW-1185">Reference proteome</keyword>
<organism evidence="3 4">
    <name type="scientific">Billgrantia gudaonensis</name>
    <dbReference type="NCBI Taxonomy" id="376427"/>
    <lineage>
        <taxon>Bacteria</taxon>
        <taxon>Pseudomonadati</taxon>
        <taxon>Pseudomonadota</taxon>
        <taxon>Gammaproteobacteria</taxon>
        <taxon>Oceanospirillales</taxon>
        <taxon>Halomonadaceae</taxon>
        <taxon>Billgrantia</taxon>
    </lineage>
</organism>
<feature type="signal peptide" evidence="1">
    <location>
        <begin position="1"/>
        <end position="20"/>
    </location>
</feature>
<name>A0A1G8PQE2_9GAMM</name>
<dbReference type="PANTHER" id="PTHR35812">
    <property type="entry name" value="LIPOPROTEIN"/>
    <property type="match status" value="1"/>
</dbReference>
<feature type="domain" description="Lcl C-terminal" evidence="2">
    <location>
        <begin position="32"/>
        <end position="155"/>
    </location>
</feature>
<dbReference type="RefSeq" id="WP_089682864.1">
    <property type="nucleotide sequence ID" value="NZ_FNES01000002.1"/>
</dbReference>
<accession>A0A1G8PQE2</accession>
<evidence type="ECO:0000256" key="1">
    <source>
        <dbReference type="SAM" id="SignalP"/>
    </source>
</evidence>
<keyword evidence="1" id="KW-0732">Signal</keyword>
<dbReference type="Proteomes" id="UP000198525">
    <property type="component" value="Unassembled WGS sequence"/>
</dbReference>
<evidence type="ECO:0000313" key="3">
    <source>
        <dbReference type="EMBL" id="SDI94090.1"/>
    </source>
</evidence>
<sequence length="172" mass="19069">MTSLRPALLLLALAAPMALGSETERFRFPVAGLVVDSAEELVWQRCSLGQAFVEGRCEGEAADVTLAEAETYAEAQSSRDCPWRLPRFFEMRSLMREDNRADVAIDTTAFPDTPRGWYWNQASAGGHSQQDCFVDFAGNGRTRCNMAGEFHVRLVMEQQETTGACRAPGNDR</sequence>
<protein>
    <recommendedName>
        <fullName evidence="2">Lcl C-terminal domain-containing protein</fullName>
    </recommendedName>
</protein>
<dbReference type="InterPro" id="IPR011460">
    <property type="entry name" value="Lcl_C"/>
</dbReference>
<dbReference type="PANTHER" id="PTHR35812:SF1">
    <property type="entry name" value="LIPOPROTEIN"/>
    <property type="match status" value="1"/>
</dbReference>
<dbReference type="Pfam" id="PF07603">
    <property type="entry name" value="Lcl_C"/>
    <property type="match status" value="1"/>
</dbReference>
<dbReference type="EMBL" id="FNES01000002">
    <property type="protein sequence ID" value="SDI94090.1"/>
    <property type="molecule type" value="Genomic_DNA"/>
</dbReference>